<dbReference type="STRING" id="3775.A0A1Q3BCD0"/>
<keyword evidence="1" id="KW-0863">Zinc-finger</keyword>
<proteinExistence type="predicted"/>
<gene>
    <name evidence="4" type="ORF">CFOL_v3_09220</name>
</gene>
<feature type="domain" description="C2H2-type" evidence="3">
    <location>
        <begin position="67"/>
        <end position="94"/>
    </location>
</feature>
<comment type="caution">
    <text evidence="4">The sequence shown here is derived from an EMBL/GenBank/DDBJ whole genome shotgun (WGS) entry which is preliminary data.</text>
</comment>
<dbReference type="OrthoDB" id="6077919at2759"/>
<feature type="non-terminal residue" evidence="4">
    <location>
        <position position="1"/>
    </location>
</feature>
<feature type="domain" description="C2H2-type" evidence="3">
    <location>
        <begin position="97"/>
        <end position="124"/>
    </location>
</feature>
<dbReference type="GO" id="GO:0008270">
    <property type="term" value="F:zinc ion binding"/>
    <property type="evidence" value="ECO:0007669"/>
    <property type="project" value="UniProtKB-KW"/>
</dbReference>
<sequence>GRVLGGHTRHHHMALKSVKEEEKRNETDVGSPSGACGSGTSYVLREHPKKSSKFAGFNYNTTTMEEVVCSVCGKEFESERALFGHMKLHSKRGRKAIHCEECGKGYRSMRCLANHMKAHVGTLRVSNEARVCSTNNLVVESLSDTETVNLVRRKRSRRMRYNVTSNDEFSSLNMSDSGFEIEQEVKEVAICLMMLSRDKCNWRGFNPVNVSPSNDSFTYEVESLNQNKRIARNEVGDYVCDGDVCFERKKPKIEELDTCVLATENVLYEKKASQGNESDSGVLSDEEVEARLQVPVVSFYCGVGLKMPEVVDVCGSLLYTTESDKRIYGQMELKLSEAQSSDGLIEEGRADLAGSDSLNCSPVKKASLDACDAELQGNSCKKVISTSLNSFKCRTCNRIFHSYQALGGHQTGHRTSKSHAVLNIGSSEKDIKSNISTEIQDGCKHFKLEFDENSVEEMDEVRTMRAQLKESKGHKCPICSKVFVSGPALGGHKRIHCNKSSNSGEKLYMVMKQELSDISDVGDLKSPDIEAKADSKFMQWCAESDCNHLPG</sequence>
<evidence type="ECO:0000313" key="4">
    <source>
        <dbReference type="EMBL" id="GAV65706.1"/>
    </source>
</evidence>
<dbReference type="PANTHER" id="PTHR46869:SF9">
    <property type="entry name" value="C2H2-TYPE DOMAIN-CONTAINING PROTEIN"/>
    <property type="match status" value="1"/>
</dbReference>
<feature type="region of interest" description="Disordered" evidence="2">
    <location>
        <begin position="1"/>
        <end position="42"/>
    </location>
</feature>
<dbReference type="SUPFAM" id="SSF57667">
    <property type="entry name" value="beta-beta-alpha zinc fingers"/>
    <property type="match status" value="2"/>
</dbReference>
<accession>A0A1Q3BCD0</accession>
<dbReference type="Proteomes" id="UP000187406">
    <property type="component" value="Unassembled WGS sequence"/>
</dbReference>
<dbReference type="Gene3D" id="3.30.160.60">
    <property type="entry name" value="Classic Zinc Finger"/>
    <property type="match status" value="2"/>
</dbReference>
<dbReference type="PANTHER" id="PTHR46869">
    <property type="entry name" value="C2H2-LIKE ZINC FINGER PROTEIN"/>
    <property type="match status" value="1"/>
</dbReference>
<evidence type="ECO:0000313" key="5">
    <source>
        <dbReference type="Proteomes" id="UP000187406"/>
    </source>
</evidence>
<dbReference type="SMART" id="SM00355">
    <property type="entry name" value="ZnF_C2H2"/>
    <property type="match status" value="4"/>
</dbReference>
<evidence type="ECO:0000259" key="3">
    <source>
        <dbReference type="PROSITE" id="PS50157"/>
    </source>
</evidence>
<keyword evidence="1" id="KW-0862">Zinc</keyword>
<feature type="domain" description="C2H2-type" evidence="3">
    <location>
        <begin position="391"/>
        <end position="418"/>
    </location>
</feature>
<dbReference type="AlphaFoldDB" id="A0A1Q3BCD0"/>
<dbReference type="PROSITE" id="PS50157">
    <property type="entry name" value="ZINC_FINGER_C2H2_2"/>
    <property type="match status" value="4"/>
</dbReference>
<evidence type="ECO:0000256" key="1">
    <source>
        <dbReference type="PROSITE-ProRule" id="PRU00042"/>
    </source>
</evidence>
<evidence type="ECO:0000256" key="2">
    <source>
        <dbReference type="SAM" id="MobiDB-lite"/>
    </source>
</evidence>
<dbReference type="Pfam" id="PF13912">
    <property type="entry name" value="zf-C2H2_6"/>
    <property type="match status" value="3"/>
</dbReference>
<organism evidence="4 5">
    <name type="scientific">Cephalotus follicularis</name>
    <name type="common">Albany pitcher plant</name>
    <dbReference type="NCBI Taxonomy" id="3775"/>
    <lineage>
        <taxon>Eukaryota</taxon>
        <taxon>Viridiplantae</taxon>
        <taxon>Streptophyta</taxon>
        <taxon>Embryophyta</taxon>
        <taxon>Tracheophyta</taxon>
        <taxon>Spermatophyta</taxon>
        <taxon>Magnoliopsida</taxon>
        <taxon>eudicotyledons</taxon>
        <taxon>Gunneridae</taxon>
        <taxon>Pentapetalae</taxon>
        <taxon>rosids</taxon>
        <taxon>fabids</taxon>
        <taxon>Oxalidales</taxon>
        <taxon>Cephalotaceae</taxon>
        <taxon>Cephalotus</taxon>
    </lineage>
</organism>
<reference evidence="5" key="1">
    <citation type="submission" date="2016-04" db="EMBL/GenBank/DDBJ databases">
        <title>Cephalotus genome sequencing.</title>
        <authorList>
            <person name="Fukushima K."/>
            <person name="Hasebe M."/>
            <person name="Fang X."/>
        </authorList>
    </citation>
    <scope>NUCLEOTIDE SEQUENCE [LARGE SCALE GENOMIC DNA]</scope>
    <source>
        <strain evidence="5">cv. St1</strain>
    </source>
</reference>
<protein>
    <submittedName>
        <fullName evidence="4">Zf-C2H2_4 domain-containing protein/zf-C2H2_6 domain-containing protein</fullName>
    </submittedName>
</protein>
<feature type="domain" description="C2H2-type" evidence="3">
    <location>
        <begin position="474"/>
        <end position="501"/>
    </location>
</feature>
<keyword evidence="1" id="KW-0479">Metal-binding</keyword>
<dbReference type="InterPro" id="IPR036236">
    <property type="entry name" value="Znf_C2H2_sf"/>
</dbReference>
<dbReference type="PROSITE" id="PS00028">
    <property type="entry name" value="ZINC_FINGER_C2H2_1"/>
    <property type="match status" value="4"/>
</dbReference>
<dbReference type="InterPro" id="IPR013087">
    <property type="entry name" value="Znf_C2H2_type"/>
</dbReference>
<dbReference type="InParanoid" id="A0A1Q3BCD0"/>
<name>A0A1Q3BCD0_CEPFO</name>
<feature type="compositionally biased region" description="Basic and acidic residues" evidence="2">
    <location>
        <begin position="17"/>
        <end position="27"/>
    </location>
</feature>
<dbReference type="EMBL" id="BDDD01000428">
    <property type="protein sequence ID" value="GAV65706.1"/>
    <property type="molecule type" value="Genomic_DNA"/>
</dbReference>
<keyword evidence="5" id="KW-1185">Reference proteome</keyword>